<keyword evidence="4" id="KW-1185">Reference proteome</keyword>
<evidence type="ECO:0000256" key="2">
    <source>
        <dbReference type="SAM" id="Phobius"/>
    </source>
</evidence>
<gene>
    <name evidence="3" type="ORF">ILEXP_LOCUS49751</name>
</gene>
<sequence>MYALDFDNVKVEKANAMIRYYRLRNLAKLFRIVEVCLILVFLSWSSTRLPFAVRLSGEYFRLLIGIIVSPFFIFLLSNAIVVVLVVNSGQFSGQTPSSETENNAETNLCEEFINSSDNRIVYGSDGCASVPEPEDIVYQDKQIISESSTSTIPKSDSSEVPAMVVDKVSEAKAHRRSQSENFERESSKENCGKLRRSVTEKCRNLSNSGDTPGETVHLVDKLSNEEFQQAIDEFIAKQVKFHREEKSAIVLHSQI</sequence>
<comment type="caution">
    <text evidence="3">The sequence shown here is derived from an EMBL/GenBank/DDBJ whole genome shotgun (WGS) entry which is preliminary data.</text>
</comment>
<dbReference type="AlphaFoldDB" id="A0ABC8UFL4"/>
<name>A0ABC8UFL4_9AQUA</name>
<proteinExistence type="predicted"/>
<protein>
    <recommendedName>
        <fullName evidence="5">DUF4408 domain-containing protein</fullName>
    </recommendedName>
</protein>
<feature type="transmembrane region" description="Helical" evidence="2">
    <location>
        <begin position="59"/>
        <end position="86"/>
    </location>
</feature>
<evidence type="ECO:0000313" key="4">
    <source>
        <dbReference type="Proteomes" id="UP001642360"/>
    </source>
</evidence>
<keyword evidence="2" id="KW-0812">Transmembrane</keyword>
<organism evidence="3 4">
    <name type="scientific">Ilex paraguariensis</name>
    <name type="common">yerba mate</name>
    <dbReference type="NCBI Taxonomy" id="185542"/>
    <lineage>
        <taxon>Eukaryota</taxon>
        <taxon>Viridiplantae</taxon>
        <taxon>Streptophyta</taxon>
        <taxon>Embryophyta</taxon>
        <taxon>Tracheophyta</taxon>
        <taxon>Spermatophyta</taxon>
        <taxon>Magnoliopsida</taxon>
        <taxon>eudicotyledons</taxon>
        <taxon>Gunneridae</taxon>
        <taxon>Pentapetalae</taxon>
        <taxon>asterids</taxon>
        <taxon>campanulids</taxon>
        <taxon>Aquifoliales</taxon>
        <taxon>Aquifoliaceae</taxon>
        <taxon>Ilex</taxon>
    </lineage>
</organism>
<keyword evidence="2" id="KW-1133">Transmembrane helix</keyword>
<reference evidence="3 4" key="1">
    <citation type="submission" date="2024-02" db="EMBL/GenBank/DDBJ databases">
        <authorList>
            <person name="Vignale AGUSTIN F."/>
            <person name="Sosa J E."/>
            <person name="Modenutti C."/>
        </authorList>
    </citation>
    <scope>NUCLEOTIDE SEQUENCE [LARGE SCALE GENOMIC DNA]</scope>
</reference>
<keyword evidence="2" id="KW-0472">Membrane</keyword>
<evidence type="ECO:0000313" key="3">
    <source>
        <dbReference type="EMBL" id="CAK9179796.1"/>
    </source>
</evidence>
<dbReference type="PANTHER" id="PTHR33640:SF3">
    <property type="entry name" value="DUF4408 DOMAIN-CONTAINING PROTEIN"/>
    <property type="match status" value="1"/>
</dbReference>
<evidence type="ECO:0000256" key="1">
    <source>
        <dbReference type="SAM" id="MobiDB-lite"/>
    </source>
</evidence>
<accession>A0ABC8UFL4</accession>
<dbReference type="EMBL" id="CAUOFW020007613">
    <property type="protein sequence ID" value="CAK9179796.1"/>
    <property type="molecule type" value="Genomic_DNA"/>
</dbReference>
<dbReference type="PANTHER" id="PTHR33640">
    <property type="entry name" value="TRANSMEMBRANE PROTEIN"/>
    <property type="match status" value="1"/>
</dbReference>
<dbReference type="Proteomes" id="UP001642360">
    <property type="component" value="Unassembled WGS sequence"/>
</dbReference>
<evidence type="ECO:0008006" key="5">
    <source>
        <dbReference type="Google" id="ProtNLM"/>
    </source>
</evidence>
<feature type="region of interest" description="Disordered" evidence="1">
    <location>
        <begin position="170"/>
        <end position="190"/>
    </location>
</feature>
<feature type="transmembrane region" description="Helical" evidence="2">
    <location>
        <begin position="29"/>
        <end position="47"/>
    </location>
</feature>